<evidence type="ECO:0000313" key="8">
    <source>
        <dbReference type="Proteomes" id="UP000182334"/>
    </source>
</evidence>
<protein>
    <submittedName>
        <fullName evidence="7">CIC11C00000003745</fullName>
    </submittedName>
</protein>
<accession>A0A1L0B800</accession>
<dbReference type="GO" id="GO:0006351">
    <property type="term" value="P:DNA-templated transcription"/>
    <property type="evidence" value="ECO:0007669"/>
    <property type="project" value="InterPro"/>
</dbReference>
<keyword evidence="4" id="KW-0804">Transcription</keyword>
<dbReference type="GO" id="GO:0003677">
    <property type="term" value="F:DNA binding"/>
    <property type="evidence" value="ECO:0007669"/>
    <property type="project" value="UniProtKB-KW"/>
</dbReference>
<dbReference type="EMBL" id="LT635756">
    <property type="protein sequence ID" value="SGZ47054.1"/>
    <property type="molecule type" value="Genomic_DNA"/>
</dbReference>
<keyword evidence="5" id="KW-0539">Nucleus</keyword>
<name>A0A1L0B800_9ASCO</name>
<dbReference type="PANTHER" id="PTHR47171">
    <property type="entry name" value="FARA-RELATED"/>
    <property type="match status" value="1"/>
</dbReference>
<gene>
    <name evidence="7" type="ORF">SAMEA4029010_CIC11G00000003745</name>
</gene>
<dbReference type="InterPro" id="IPR052073">
    <property type="entry name" value="Amide_Lactam_Regulators"/>
</dbReference>
<sequence>MFRDNDQTRPQFVCSTQPLALLLSRDSILCFDGDAYGLFYPWRGGLRPNVERDEDLIQFLDTKGAFRLPPIAEQRYLVSLFLDNLYPFYPVVNRNIIDNLHDVPLLLLNALFLTAVRLDKRISLHEVRPRLAEFFQRCKWLELIENNKVVLIQLYLLLSLHEEGMEGMTSSKQYISRATNLCGELCITNLGADSGENILEASSGSSDQNYTKPLLRRIFWTALCLDRIISATSGREMSINRKDLLVDRIMESDFDDGPQQCSDYTVFSLWLSICEFVERILCALYRPPQNRSVDPTITEEVNAWRPPSVVGESYTACIAFLKVGHSYAQLLVLGRAIDSISLMLCDEESLHSAESLLSQIHKCSEETLRLVDPQYINHNVILVHAVVHVIALLQLECKISPDAGKPEFVAYCSSLSRNSLRRLQSLRHYWWYAGTAQILCQDLFDLNKRDAT</sequence>
<reference evidence="7 8" key="1">
    <citation type="submission" date="2016-10" db="EMBL/GenBank/DDBJ databases">
        <authorList>
            <person name="de Groot N.N."/>
        </authorList>
    </citation>
    <scope>NUCLEOTIDE SEQUENCE [LARGE SCALE GENOMIC DNA]</scope>
    <source>
        <strain evidence="7 8">CBS 141442</strain>
    </source>
</reference>
<keyword evidence="3" id="KW-0238">DNA-binding</keyword>
<dbReference type="STRING" id="45354.A0A1L0B800"/>
<dbReference type="AlphaFoldDB" id="A0A1L0B800"/>
<dbReference type="InterPro" id="IPR007219">
    <property type="entry name" value="XnlR_reg_dom"/>
</dbReference>
<dbReference type="GO" id="GO:0008270">
    <property type="term" value="F:zinc ion binding"/>
    <property type="evidence" value="ECO:0007669"/>
    <property type="project" value="InterPro"/>
</dbReference>
<dbReference type="PANTHER" id="PTHR47171:SF3">
    <property type="entry name" value="FARA-RELATED"/>
    <property type="match status" value="1"/>
</dbReference>
<evidence type="ECO:0000256" key="2">
    <source>
        <dbReference type="ARBA" id="ARBA00023015"/>
    </source>
</evidence>
<keyword evidence="8" id="KW-1185">Reference proteome</keyword>
<organism evidence="7 8">
    <name type="scientific">Sungouiella intermedia</name>
    <dbReference type="NCBI Taxonomy" id="45354"/>
    <lineage>
        <taxon>Eukaryota</taxon>
        <taxon>Fungi</taxon>
        <taxon>Dikarya</taxon>
        <taxon>Ascomycota</taxon>
        <taxon>Saccharomycotina</taxon>
        <taxon>Pichiomycetes</taxon>
        <taxon>Metschnikowiaceae</taxon>
        <taxon>Sungouiella</taxon>
    </lineage>
</organism>
<dbReference type="CDD" id="cd12148">
    <property type="entry name" value="fungal_TF_MHR"/>
    <property type="match status" value="1"/>
</dbReference>
<keyword evidence="2" id="KW-0805">Transcription regulation</keyword>
<dbReference type="Proteomes" id="UP000182334">
    <property type="component" value="Chromosome I"/>
</dbReference>
<evidence type="ECO:0000313" key="7">
    <source>
        <dbReference type="EMBL" id="SGZ47054.1"/>
    </source>
</evidence>
<dbReference type="OrthoDB" id="5121955at2759"/>
<evidence type="ECO:0000256" key="1">
    <source>
        <dbReference type="ARBA" id="ARBA00022833"/>
    </source>
</evidence>
<evidence type="ECO:0000259" key="6">
    <source>
        <dbReference type="Pfam" id="PF04082"/>
    </source>
</evidence>
<proteinExistence type="predicted"/>
<feature type="domain" description="Xylanolytic transcriptional activator regulatory" evidence="6">
    <location>
        <begin position="79"/>
        <end position="247"/>
    </location>
</feature>
<evidence type="ECO:0000256" key="3">
    <source>
        <dbReference type="ARBA" id="ARBA00023125"/>
    </source>
</evidence>
<evidence type="ECO:0000256" key="4">
    <source>
        <dbReference type="ARBA" id="ARBA00023163"/>
    </source>
</evidence>
<evidence type="ECO:0000256" key="5">
    <source>
        <dbReference type="ARBA" id="ARBA00023242"/>
    </source>
</evidence>
<dbReference type="Pfam" id="PF04082">
    <property type="entry name" value="Fungal_trans"/>
    <property type="match status" value="1"/>
</dbReference>
<keyword evidence="1" id="KW-0862">Zinc</keyword>